<dbReference type="RefSeq" id="WP_090172422.1">
    <property type="nucleotide sequence ID" value="NZ_FOFB01000030.1"/>
</dbReference>
<sequence length="80" mass="9199">MKVPSKKVIFSALYFGLSMFLLDHFLIGTTSAGSGRAPWFWNLAIWLVAGAFVAWSTERSETYIERKNARWKARKEAKKE</sequence>
<dbReference type="InParanoid" id="A0A1H9MNU7"/>
<dbReference type="EMBL" id="FOFB01000030">
    <property type="protein sequence ID" value="SER25095.1"/>
    <property type="molecule type" value="Genomic_DNA"/>
</dbReference>
<keyword evidence="1" id="KW-0472">Membrane</keyword>
<proteinExistence type="predicted"/>
<dbReference type="AlphaFoldDB" id="A0A1H9MNU7"/>
<gene>
    <name evidence="2" type="ORF">SAMN05444359_13032</name>
</gene>
<name>A0A1H9MNU7_9BACT</name>
<feature type="transmembrane region" description="Helical" evidence="1">
    <location>
        <begin position="7"/>
        <end position="27"/>
    </location>
</feature>
<keyword evidence="1" id="KW-0812">Transmembrane</keyword>
<dbReference type="STRING" id="478744.SAMN05444359_13032"/>
<dbReference type="OrthoDB" id="9801223at2"/>
<dbReference type="Proteomes" id="UP000199021">
    <property type="component" value="Unassembled WGS sequence"/>
</dbReference>
<evidence type="ECO:0000313" key="2">
    <source>
        <dbReference type="EMBL" id="SER25095.1"/>
    </source>
</evidence>
<keyword evidence="1" id="KW-1133">Transmembrane helix</keyword>
<organism evidence="2 3">
    <name type="scientific">Neolewinella agarilytica</name>
    <dbReference type="NCBI Taxonomy" id="478744"/>
    <lineage>
        <taxon>Bacteria</taxon>
        <taxon>Pseudomonadati</taxon>
        <taxon>Bacteroidota</taxon>
        <taxon>Saprospiria</taxon>
        <taxon>Saprospirales</taxon>
        <taxon>Lewinellaceae</taxon>
        <taxon>Neolewinella</taxon>
    </lineage>
</organism>
<accession>A0A1H9MNU7</accession>
<keyword evidence="3" id="KW-1185">Reference proteome</keyword>
<reference evidence="3" key="1">
    <citation type="submission" date="2016-10" db="EMBL/GenBank/DDBJ databases">
        <authorList>
            <person name="Varghese N."/>
            <person name="Submissions S."/>
        </authorList>
    </citation>
    <scope>NUCLEOTIDE SEQUENCE [LARGE SCALE GENOMIC DNA]</scope>
    <source>
        <strain evidence="3">DSM 24740</strain>
    </source>
</reference>
<evidence type="ECO:0000256" key="1">
    <source>
        <dbReference type="SAM" id="Phobius"/>
    </source>
</evidence>
<evidence type="ECO:0000313" key="3">
    <source>
        <dbReference type="Proteomes" id="UP000199021"/>
    </source>
</evidence>
<feature type="transmembrane region" description="Helical" evidence="1">
    <location>
        <begin position="39"/>
        <end position="57"/>
    </location>
</feature>
<evidence type="ECO:0008006" key="4">
    <source>
        <dbReference type="Google" id="ProtNLM"/>
    </source>
</evidence>
<protein>
    <recommendedName>
        <fullName evidence="4">2TM domain-containing protein</fullName>
    </recommendedName>
</protein>